<feature type="transmembrane region" description="Helical" evidence="2">
    <location>
        <begin position="90"/>
        <end position="108"/>
    </location>
</feature>
<dbReference type="RefSeq" id="WP_036872806.1">
    <property type="nucleotide sequence ID" value="NZ_JRFA01000004.1"/>
</dbReference>
<keyword evidence="2" id="KW-1133">Transmembrane helix</keyword>
<dbReference type="AlphaFoldDB" id="A0A0A2EDT7"/>
<dbReference type="STRING" id="28115.HQ47_01440"/>
<dbReference type="EMBL" id="JRFA01000004">
    <property type="protein sequence ID" value="KGN75630.1"/>
    <property type="molecule type" value="Genomic_DNA"/>
</dbReference>
<accession>A0A0A2EDT7</accession>
<evidence type="ECO:0000313" key="4">
    <source>
        <dbReference type="Proteomes" id="UP000030103"/>
    </source>
</evidence>
<sequence>MTKNSNLYERYRNLAEQYMQGRTSVAEENELAGLLRTMDESRLTAQDRVLRMLLTEAADNREKATMVSQKNGEPVTTEQQPARNRRPHRYFLMTLTSMAAAVALLLVLKTGLNERGNNSELPTMGLTGGKPLESEEEALRLAEKALNDVAYDPMQDLENIQW</sequence>
<organism evidence="3 4">
    <name type="scientific">Porphyromonas macacae</name>
    <dbReference type="NCBI Taxonomy" id="28115"/>
    <lineage>
        <taxon>Bacteria</taxon>
        <taxon>Pseudomonadati</taxon>
        <taxon>Bacteroidota</taxon>
        <taxon>Bacteroidia</taxon>
        <taxon>Bacteroidales</taxon>
        <taxon>Porphyromonadaceae</taxon>
        <taxon>Porphyromonas</taxon>
    </lineage>
</organism>
<comment type="caution">
    <text evidence="3">The sequence shown here is derived from an EMBL/GenBank/DDBJ whole genome shotgun (WGS) entry which is preliminary data.</text>
</comment>
<evidence type="ECO:0000256" key="1">
    <source>
        <dbReference type="SAM" id="MobiDB-lite"/>
    </source>
</evidence>
<dbReference type="Proteomes" id="UP000030103">
    <property type="component" value="Unassembled WGS sequence"/>
</dbReference>
<feature type="compositionally biased region" description="Polar residues" evidence="1">
    <location>
        <begin position="66"/>
        <end position="82"/>
    </location>
</feature>
<keyword evidence="2" id="KW-0472">Membrane</keyword>
<keyword evidence="4" id="KW-1185">Reference proteome</keyword>
<protein>
    <submittedName>
        <fullName evidence="3">Uncharacterized protein</fullName>
    </submittedName>
</protein>
<gene>
    <name evidence="3" type="ORF">HQ47_01440</name>
</gene>
<proteinExistence type="predicted"/>
<reference evidence="3 4" key="1">
    <citation type="submission" date="2014-09" db="EMBL/GenBank/DDBJ databases">
        <title>Draft Genome Sequence of Porphyromonas macacae COT-192_OH2859.</title>
        <authorList>
            <person name="Wallis C."/>
            <person name="Deusch O."/>
            <person name="O'Flynn C."/>
            <person name="Davis I."/>
            <person name="Horsfall A."/>
            <person name="Kirkwood N."/>
            <person name="Harris S."/>
            <person name="Eisen J.A."/>
            <person name="Coil D.A."/>
            <person name="Darling A.E."/>
            <person name="Jospin G."/>
            <person name="Alexiev A."/>
        </authorList>
    </citation>
    <scope>NUCLEOTIDE SEQUENCE [LARGE SCALE GENOMIC DNA]</scope>
    <source>
        <strain evidence="4">COT-192 OH2859</strain>
    </source>
</reference>
<evidence type="ECO:0000313" key="3">
    <source>
        <dbReference type="EMBL" id="KGN75630.1"/>
    </source>
</evidence>
<evidence type="ECO:0000256" key="2">
    <source>
        <dbReference type="SAM" id="Phobius"/>
    </source>
</evidence>
<name>A0A0A2EDT7_9PORP</name>
<keyword evidence="2" id="KW-0812">Transmembrane</keyword>
<feature type="region of interest" description="Disordered" evidence="1">
    <location>
        <begin position="62"/>
        <end position="84"/>
    </location>
</feature>